<organism evidence="2 3">
    <name type="scientific">Yoonia tamlensis</name>
    <dbReference type="NCBI Taxonomy" id="390270"/>
    <lineage>
        <taxon>Bacteria</taxon>
        <taxon>Pseudomonadati</taxon>
        <taxon>Pseudomonadota</taxon>
        <taxon>Alphaproteobacteria</taxon>
        <taxon>Rhodobacterales</taxon>
        <taxon>Paracoccaceae</taxon>
        <taxon>Yoonia</taxon>
    </lineage>
</organism>
<dbReference type="OrthoDB" id="8759010at2"/>
<dbReference type="STRING" id="390270.SAMN04488005_0684"/>
<keyword evidence="1" id="KW-1133">Transmembrane helix</keyword>
<proteinExistence type="predicted"/>
<dbReference type="InterPro" id="IPR018750">
    <property type="entry name" value="DUF2306_membrane"/>
</dbReference>
<sequence>MERRSVNPISVAAALLFLSSIPIMMALVRVVQIPLGQTPADTAHLMQMPLHYWGHAAAGATFALLGPLQFGRVLARKFGWLHKFTGRIFVLAGAVMALTGLGLIAGLPQTSSLLIDSMRIAGGATLLVMLAVSLAAIRKRNLPRHRDWMIRAYAVGVGQSLVSFILFPVYLITGEPPAGVIADLVFAVSWVVTIGVAELIIARLHRRPATPLATS</sequence>
<feature type="transmembrane region" description="Helical" evidence="1">
    <location>
        <begin position="87"/>
        <end position="108"/>
    </location>
</feature>
<feature type="transmembrane region" description="Helical" evidence="1">
    <location>
        <begin position="120"/>
        <end position="138"/>
    </location>
</feature>
<dbReference type="Pfam" id="PF10067">
    <property type="entry name" value="DUF2306"/>
    <property type="match status" value="1"/>
</dbReference>
<gene>
    <name evidence="2" type="ORF">SAMN04488005_0684</name>
</gene>
<keyword evidence="1" id="KW-0812">Transmembrane</keyword>
<keyword evidence="1" id="KW-0472">Membrane</keyword>
<feature type="transmembrane region" description="Helical" evidence="1">
    <location>
        <begin position="12"/>
        <end position="32"/>
    </location>
</feature>
<feature type="transmembrane region" description="Helical" evidence="1">
    <location>
        <begin position="150"/>
        <end position="172"/>
    </location>
</feature>
<dbReference type="EMBL" id="FOYP01000001">
    <property type="protein sequence ID" value="SFR34636.1"/>
    <property type="molecule type" value="Genomic_DNA"/>
</dbReference>
<protein>
    <submittedName>
        <fullName evidence="2">Predicted membrane protein</fullName>
    </submittedName>
</protein>
<evidence type="ECO:0000313" key="2">
    <source>
        <dbReference type="EMBL" id="SFR34636.1"/>
    </source>
</evidence>
<accession>A0A1I6FXJ1</accession>
<name>A0A1I6FXJ1_9RHOB</name>
<reference evidence="3" key="1">
    <citation type="submission" date="2016-10" db="EMBL/GenBank/DDBJ databases">
        <authorList>
            <person name="Varghese N."/>
            <person name="Submissions S."/>
        </authorList>
    </citation>
    <scope>NUCLEOTIDE SEQUENCE [LARGE SCALE GENOMIC DNA]</scope>
    <source>
        <strain evidence="3">DSM 26879</strain>
    </source>
</reference>
<feature type="transmembrane region" description="Helical" evidence="1">
    <location>
        <begin position="52"/>
        <end position="75"/>
    </location>
</feature>
<evidence type="ECO:0000313" key="3">
    <source>
        <dbReference type="Proteomes" id="UP000199478"/>
    </source>
</evidence>
<dbReference type="RefSeq" id="WP_090196456.1">
    <property type="nucleotide sequence ID" value="NZ_FOYP01000001.1"/>
</dbReference>
<dbReference type="AlphaFoldDB" id="A0A1I6FXJ1"/>
<keyword evidence="3" id="KW-1185">Reference proteome</keyword>
<dbReference type="Proteomes" id="UP000199478">
    <property type="component" value="Unassembled WGS sequence"/>
</dbReference>
<feature type="transmembrane region" description="Helical" evidence="1">
    <location>
        <begin position="178"/>
        <end position="201"/>
    </location>
</feature>
<evidence type="ECO:0000256" key="1">
    <source>
        <dbReference type="SAM" id="Phobius"/>
    </source>
</evidence>